<proteinExistence type="predicted"/>
<protein>
    <submittedName>
        <fullName evidence="1">Uncharacterized protein</fullName>
    </submittedName>
</protein>
<name>A0A8X6YDD8_9ARAC</name>
<reference evidence="1" key="1">
    <citation type="submission" date="2020-08" db="EMBL/GenBank/DDBJ databases">
        <title>Multicomponent nature underlies the extraordinary mechanical properties of spider dragline silk.</title>
        <authorList>
            <person name="Kono N."/>
            <person name="Nakamura H."/>
            <person name="Mori M."/>
            <person name="Yoshida Y."/>
            <person name="Ohtoshi R."/>
            <person name="Malay A.D."/>
            <person name="Moran D.A.P."/>
            <person name="Tomita M."/>
            <person name="Numata K."/>
            <person name="Arakawa K."/>
        </authorList>
    </citation>
    <scope>NUCLEOTIDE SEQUENCE</scope>
</reference>
<dbReference type="AlphaFoldDB" id="A0A8X6YDD8"/>
<evidence type="ECO:0000313" key="2">
    <source>
        <dbReference type="Proteomes" id="UP000886998"/>
    </source>
</evidence>
<comment type="caution">
    <text evidence="1">The sequence shown here is derived from an EMBL/GenBank/DDBJ whole genome shotgun (WGS) entry which is preliminary data.</text>
</comment>
<gene>
    <name evidence="1" type="ORF">TNIN_227411</name>
</gene>
<evidence type="ECO:0000313" key="1">
    <source>
        <dbReference type="EMBL" id="GFY67529.1"/>
    </source>
</evidence>
<dbReference type="EMBL" id="BMAV01016597">
    <property type="protein sequence ID" value="GFY67529.1"/>
    <property type="molecule type" value="Genomic_DNA"/>
</dbReference>
<organism evidence="1 2">
    <name type="scientific">Trichonephila inaurata madagascariensis</name>
    <dbReference type="NCBI Taxonomy" id="2747483"/>
    <lineage>
        <taxon>Eukaryota</taxon>
        <taxon>Metazoa</taxon>
        <taxon>Ecdysozoa</taxon>
        <taxon>Arthropoda</taxon>
        <taxon>Chelicerata</taxon>
        <taxon>Arachnida</taxon>
        <taxon>Araneae</taxon>
        <taxon>Araneomorphae</taxon>
        <taxon>Entelegynae</taxon>
        <taxon>Araneoidea</taxon>
        <taxon>Nephilidae</taxon>
        <taxon>Trichonephila</taxon>
        <taxon>Trichonephila inaurata</taxon>
    </lineage>
</organism>
<accession>A0A8X6YDD8</accession>
<dbReference type="Proteomes" id="UP000886998">
    <property type="component" value="Unassembled WGS sequence"/>
</dbReference>
<sequence>MDQTCYYGQKRMQSVLQLSKQNPPILWEFNVSKRLRNSVLILYKIPLRERHYYTTMVCAHAPIEKKNEAEDIIGDFIPRAGENVFPNSIGSDEVSTPRLTETDLVSRRI</sequence>
<keyword evidence="2" id="KW-1185">Reference proteome</keyword>